<evidence type="ECO:0000313" key="1">
    <source>
        <dbReference type="EMBL" id="KAJ1889140.1"/>
    </source>
</evidence>
<evidence type="ECO:0000313" key="2">
    <source>
        <dbReference type="Proteomes" id="UP001150581"/>
    </source>
</evidence>
<sequence length="581" mass="62850">MTTRDTMYSEDIVLSCNRSQLISVLDEGVTRLPPETDNSGNIEYKTKLNNTSITRTSHLATQLQWRLAEGCGQAVYVVGVHDDGEVVGITEKEFQLTLDILNDMAGQLGNAHVSSISRRVLADKENRVVAEVCITQRNAVQRSELRVTVLGDHSAGKSTVLGCLTYGEADNGRGKARLNLLRHRHEVESGRTSSIALGTIGFDSDGQVLSYANNNSAEQIYRRAQHVVTFIDTCGYSKHLKTTARAITGHSPHVFCVIIAADSETLTGTTRERLRIAAVLNMPLMVVISKMDLATRAGFGMLMHNLLAALDTTIPGRSKCVVTGSAANESLAKDMMGLAVVPIFTTSAVRIVGFSEITTVLSKSRPVHASGRDGFSNSPRLFEYHIEHLYSFDSVGTVVTGWVHAGVAKPAAELGRKLVVGPDSAGKFTGVEVTSIHTLRIPTETAKAGSSAALAIQTQQPVSIQKGMVIVDAERLRDGSKRCVSDEFVARIAVLDPEFSTMNSVIVHIRSAYRLARIVEITNDPPVAADTSEKSAAFSCYSVLVRLKFDDSVCDYLYPGMPIIARDGQSLTFAGHIETVL</sequence>
<name>A0ACC1ICX5_9FUNG</name>
<accession>A0ACC1ICX5</accession>
<dbReference type="EMBL" id="JANBPG010001601">
    <property type="protein sequence ID" value="KAJ1889140.1"/>
    <property type="molecule type" value="Genomic_DNA"/>
</dbReference>
<proteinExistence type="predicted"/>
<gene>
    <name evidence="1" type="primary">GTPBP2_1</name>
    <name evidence="1" type="ORF">LPJ66_008193</name>
</gene>
<keyword evidence="2" id="KW-1185">Reference proteome</keyword>
<reference evidence="1" key="1">
    <citation type="submission" date="2022-07" db="EMBL/GenBank/DDBJ databases">
        <title>Phylogenomic reconstructions and comparative analyses of Kickxellomycotina fungi.</title>
        <authorList>
            <person name="Reynolds N.K."/>
            <person name="Stajich J.E."/>
            <person name="Barry K."/>
            <person name="Grigoriev I.V."/>
            <person name="Crous P."/>
            <person name="Smith M.E."/>
        </authorList>
    </citation>
    <scope>NUCLEOTIDE SEQUENCE</scope>
    <source>
        <strain evidence="1">Benny 63K</strain>
    </source>
</reference>
<protein>
    <submittedName>
        <fullName evidence="1">GTP binding protein</fullName>
    </submittedName>
</protein>
<dbReference type="Proteomes" id="UP001150581">
    <property type="component" value="Unassembled WGS sequence"/>
</dbReference>
<organism evidence="1 2">
    <name type="scientific">Kickxella alabastrina</name>
    <dbReference type="NCBI Taxonomy" id="61397"/>
    <lineage>
        <taxon>Eukaryota</taxon>
        <taxon>Fungi</taxon>
        <taxon>Fungi incertae sedis</taxon>
        <taxon>Zoopagomycota</taxon>
        <taxon>Kickxellomycotina</taxon>
        <taxon>Kickxellomycetes</taxon>
        <taxon>Kickxellales</taxon>
        <taxon>Kickxellaceae</taxon>
        <taxon>Kickxella</taxon>
    </lineage>
</organism>
<comment type="caution">
    <text evidence="1">The sequence shown here is derived from an EMBL/GenBank/DDBJ whole genome shotgun (WGS) entry which is preliminary data.</text>
</comment>